<dbReference type="EMBL" id="AAHEMO010000012">
    <property type="protein sequence ID" value="EBV2086768.1"/>
    <property type="molecule type" value="Genomic_DNA"/>
</dbReference>
<keyword evidence="7 10" id="KW-0675">Receptor</keyword>
<keyword evidence="3 10" id="KW-0547">Nucleotide-binding</keyword>
<comment type="similarity">
    <text evidence="10">Belongs to the GTP-binding SRP family. FtsY subfamily.</text>
</comment>
<feature type="binding site" evidence="10">
    <location>
        <begin position="294"/>
        <end position="301"/>
    </location>
    <ligand>
        <name>GTP</name>
        <dbReference type="ChEBI" id="CHEBI:37565"/>
    </ligand>
</feature>
<dbReference type="PANTHER" id="PTHR43134:SF1">
    <property type="entry name" value="SIGNAL RECOGNITION PARTICLE RECEPTOR SUBUNIT ALPHA"/>
    <property type="match status" value="1"/>
</dbReference>
<evidence type="ECO:0000256" key="10">
    <source>
        <dbReference type="HAMAP-Rule" id="MF_00920"/>
    </source>
</evidence>
<dbReference type="GO" id="GO:0005047">
    <property type="term" value="F:signal recognition particle binding"/>
    <property type="evidence" value="ECO:0007669"/>
    <property type="project" value="TreeGrafter"/>
</dbReference>
<evidence type="ECO:0000256" key="8">
    <source>
        <dbReference type="ARBA" id="ARBA00048027"/>
    </source>
</evidence>
<feature type="binding site" evidence="10">
    <location>
        <begin position="376"/>
        <end position="380"/>
    </location>
    <ligand>
        <name>GTP</name>
        <dbReference type="ChEBI" id="CHEBI:37565"/>
    </ligand>
</feature>
<evidence type="ECO:0000256" key="4">
    <source>
        <dbReference type="ARBA" id="ARBA00022801"/>
    </source>
</evidence>
<evidence type="ECO:0000256" key="1">
    <source>
        <dbReference type="ARBA" id="ARBA00022475"/>
    </source>
</evidence>
<dbReference type="AlphaFoldDB" id="A0A5V7ZNG1"/>
<keyword evidence="2 10" id="KW-0963">Cytoplasm</keyword>
<dbReference type="SMART" id="SM00382">
    <property type="entry name" value="AAA"/>
    <property type="match status" value="1"/>
</dbReference>
<dbReference type="Pfam" id="PF02881">
    <property type="entry name" value="SRP54_N"/>
    <property type="match status" value="1"/>
</dbReference>
<dbReference type="InterPro" id="IPR003593">
    <property type="entry name" value="AAA+_ATPase"/>
</dbReference>
<dbReference type="SMART" id="SM00963">
    <property type="entry name" value="SRP54_N"/>
    <property type="match status" value="1"/>
</dbReference>
<keyword evidence="6 10" id="KW-0472">Membrane</keyword>
<feature type="compositionally biased region" description="Basic and acidic residues" evidence="11">
    <location>
        <begin position="69"/>
        <end position="80"/>
    </location>
</feature>
<dbReference type="HAMAP" id="MF_00920">
    <property type="entry name" value="FtsY"/>
    <property type="match status" value="1"/>
</dbReference>
<name>A0A5V7ZNG1_SALET</name>
<evidence type="ECO:0000256" key="7">
    <source>
        <dbReference type="ARBA" id="ARBA00023170"/>
    </source>
</evidence>
<dbReference type="Gene3D" id="1.20.120.140">
    <property type="entry name" value="Signal recognition particle SRP54, nucleotide-binding domain"/>
    <property type="match status" value="1"/>
</dbReference>
<keyword evidence="4 10" id="KW-0378">Hydrolase</keyword>
<organism evidence="13">
    <name type="scientific">Salmonella enterica subsp. enterica serovar Agbeni</name>
    <dbReference type="NCBI Taxonomy" id="1967642"/>
    <lineage>
        <taxon>Bacteria</taxon>
        <taxon>Pseudomonadati</taxon>
        <taxon>Pseudomonadota</taxon>
        <taxon>Gammaproteobacteria</taxon>
        <taxon>Enterobacterales</taxon>
        <taxon>Enterobacteriaceae</taxon>
        <taxon>Salmonella</taxon>
    </lineage>
</organism>
<keyword evidence="1 10" id="KW-1003">Cell membrane</keyword>
<evidence type="ECO:0000256" key="3">
    <source>
        <dbReference type="ARBA" id="ARBA00022741"/>
    </source>
</evidence>
<dbReference type="InterPro" id="IPR000897">
    <property type="entry name" value="SRP54_GTPase_dom"/>
</dbReference>
<dbReference type="InterPro" id="IPR042101">
    <property type="entry name" value="SRP54_N_sf"/>
</dbReference>
<dbReference type="PROSITE" id="PS00300">
    <property type="entry name" value="SRP54"/>
    <property type="match status" value="1"/>
</dbReference>
<comment type="subcellular location">
    <subcellularLocation>
        <location evidence="10">Cell membrane</location>
        <topology evidence="10">Peripheral membrane protein</topology>
        <orientation evidence="10">Cytoplasmic side</orientation>
    </subcellularLocation>
    <subcellularLocation>
        <location evidence="10">Cytoplasm</location>
    </subcellularLocation>
</comment>
<dbReference type="FunFam" id="3.40.50.300:FF:000053">
    <property type="entry name" value="Signal recognition particle receptor FtsY"/>
    <property type="match status" value="1"/>
</dbReference>
<dbReference type="PANTHER" id="PTHR43134">
    <property type="entry name" value="SIGNAL RECOGNITION PARTICLE RECEPTOR SUBUNIT ALPHA"/>
    <property type="match status" value="1"/>
</dbReference>
<dbReference type="GO" id="GO:0003924">
    <property type="term" value="F:GTPase activity"/>
    <property type="evidence" value="ECO:0007669"/>
    <property type="project" value="UniProtKB-UniRule"/>
</dbReference>
<dbReference type="Gene3D" id="3.40.50.300">
    <property type="entry name" value="P-loop containing nucleotide triphosphate hydrolases"/>
    <property type="match status" value="1"/>
</dbReference>
<sequence>MAKQKKRGFFSWLGFGDKEQKQEQTEEQQIVEEQRPVEPPVETAADVDAQTPAHSKAETEAFAEEVVDVTEKVQESEKPQPVEPEPAAVIETAAPQIAVEREELPLPEEVKDEAISPEEWQAEAETVEVIAAVEEEGENAAKFTDEELEAQALAAQAAEEAVMVVPPAEEDAPVEAIVQEQEKPTKEGFFARLKRSLLKTKENLGSGFISLFRGKKIDDDLFEELEEQLLIADVGVETTRKIIANLTEGASRKQLKDAEALYGLLKDEMGEILAKVDEPLNIEGKTPFVILMVGVNGVGKTTTIGKLARQFEQQGKSVMLAAGDTFRAAAVEQLQVWGQRNNIPVIAQHTGADSASVIFDAIQAAKARNVDVLIADTAGRLQNKSHLMEELKKIVRVMKKLDEAAPHEVMLTIDASTGQNAVSQAKLFHEAVGLTGITLTKLDGTAKGGVIFSVADQFGIPIRYIGVGERIEDLRPFKADDFIEALFARED</sequence>
<evidence type="ECO:0000313" key="13">
    <source>
        <dbReference type="EMBL" id="EBV2086768.1"/>
    </source>
</evidence>
<dbReference type="InterPro" id="IPR036225">
    <property type="entry name" value="SRP/SRP_N"/>
</dbReference>
<dbReference type="Pfam" id="PF00448">
    <property type="entry name" value="SRP54"/>
    <property type="match status" value="1"/>
</dbReference>
<evidence type="ECO:0000256" key="2">
    <source>
        <dbReference type="ARBA" id="ARBA00022490"/>
    </source>
</evidence>
<dbReference type="GO" id="GO:0005737">
    <property type="term" value="C:cytoplasm"/>
    <property type="evidence" value="ECO:0007669"/>
    <property type="project" value="UniProtKB-SubCell"/>
</dbReference>
<comment type="function">
    <text evidence="9 10">Involved in targeting and insertion of nascent membrane proteins into the cytoplasmic membrane. Acts as a receptor for the complex formed by the signal recognition particle (SRP) and the ribosome-nascent chain (RNC). Interaction with SRP-RNC leads to the transfer of the RNC complex to the Sec translocase for insertion into the membrane, the hydrolysis of GTP by both Ffh and FtsY, and the dissociation of the SRP-FtsY complex into the individual components.</text>
</comment>
<dbReference type="GO" id="GO:0005886">
    <property type="term" value="C:plasma membrane"/>
    <property type="evidence" value="ECO:0007669"/>
    <property type="project" value="UniProtKB-SubCell"/>
</dbReference>
<accession>A0A5V7ZNG1</accession>
<comment type="catalytic activity">
    <reaction evidence="8 10">
        <text>GTP + H2O = GDP + phosphate + H(+)</text>
        <dbReference type="Rhea" id="RHEA:19669"/>
        <dbReference type="ChEBI" id="CHEBI:15377"/>
        <dbReference type="ChEBI" id="CHEBI:15378"/>
        <dbReference type="ChEBI" id="CHEBI:37565"/>
        <dbReference type="ChEBI" id="CHEBI:43474"/>
        <dbReference type="ChEBI" id="CHEBI:58189"/>
        <dbReference type="EC" id="3.6.5.4"/>
    </reaction>
</comment>
<dbReference type="InterPro" id="IPR027417">
    <property type="entry name" value="P-loop_NTPase"/>
</dbReference>
<dbReference type="CDD" id="cd17874">
    <property type="entry name" value="FtsY"/>
    <property type="match status" value="1"/>
</dbReference>
<comment type="domain">
    <text evidence="10">Contains an acidic N-terminal A domain, a central N domain and a C-terminal GTPase G domain that can bind and hydrolyze GTP. Contains at least two lipid-binding sites. The first site contains the first 14 amino acids (helix 1) and the second binding site is an amphipathic alpha-helix located at the interface between the A- and the N-domain (helix 2).</text>
</comment>
<reference evidence="13" key="1">
    <citation type="submission" date="2018-06" db="EMBL/GenBank/DDBJ databases">
        <authorList>
            <person name="Ashton P.M."/>
            <person name="Dallman T."/>
            <person name="Nair S."/>
            <person name="De Pinna E."/>
            <person name="Peters T."/>
            <person name="Grant K."/>
        </authorList>
    </citation>
    <scope>NUCLEOTIDE SEQUENCE</scope>
    <source>
        <strain evidence="13">227932</strain>
    </source>
</reference>
<dbReference type="SUPFAM" id="SSF47364">
    <property type="entry name" value="Domain of the SRP/SRP receptor G-proteins"/>
    <property type="match status" value="1"/>
</dbReference>
<feature type="binding site" evidence="10">
    <location>
        <begin position="440"/>
        <end position="443"/>
    </location>
    <ligand>
        <name>GTP</name>
        <dbReference type="ChEBI" id="CHEBI:37565"/>
    </ligand>
</feature>
<comment type="caution">
    <text evidence="13">The sequence shown here is derived from an EMBL/GenBank/DDBJ whole genome shotgun (WGS) entry which is preliminary data.</text>
</comment>
<dbReference type="SUPFAM" id="SSF52540">
    <property type="entry name" value="P-loop containing nucleoside triphosphate hydrolases"/>
    <property type="match status" value="1"/>
</dbReference>
<feature type="domain" description="SRP54-type proteins GTP-binding" evidence="12">
    <location>
        <begin position="461"/>
        <end position="474"/>
    </location>
</feature>
<keyword evidence="5 10" id="KW-0342">GTP-binding</keyword>
<gene>
    <name evidence="10" type="primary">ftsY</name>
    <name evidence="13" type="ORF">DNZ68_15735</name>
</gene>
<evidence type="ECO:0000256" key="9">
    <source>
        <dbReference type="ARBA" id="ARBA00053570"/>
    </source>
</evidence>
<dbReference type="GO" id="GO:0006614">
    <property type="term" value="P:SRP-dependent cotranslational protein targeting to membrane"/>
    <property type="evidence" value="ECO:0007669"/>
    <property type="project" value="InterPro"/>
</dbReference>
<dbReference type="EC" id="3.6.5.4" evidence="10"/>
<feature type="region of interest" description="Disordered" evidence="11">
    <location>
        <begin position="1"/>
        <end position="88"/>
    </location>
</feature>
<dbReference type="InterPro" id="IPR004390">
    <property type="entry name" value="SR_rcpt_FtsY"/>
</dbReference>
<evidence type="ECO:0000256" key="5">
    <source>
        <dbReference type="ARBA" id="ARBA00023134"/>
    </source>
</evidence>
<evidence type="ECO:0000256" key="11">
    <source>
        <dbReference type="SAM" id="MobiDB-lite"/>
    </source>
</evidence>
<evidence type="ECO:0000256" key="6">
    <source>
        <dbReference type="ARBA" id="ARBA00023136"/>
    </source>
</evidence>
<protein>
    <recommendedName>
        <fullName evidence="10">Signal recognition particle receptor FtsY</fullName>
        <shortName evidence="10">SRP receptor</shortName>
        <ecNumber evidence="10">3.6.5.4</ecNumber>
    </recommendedName>
</protein>
<dbReference type="InterPro" id="IPR013822">
    <property type="entry name" value="Signal_recog_particl_SRP54_hlx"/>
</dbReference>
<dbReference type="GO" id="GO:0005525">
    <property type="term" value="F:GTP binding"/>
    <property type="evidence" value="ECO:0007669"/>
    <property type="project" value="UniProtKB-UniRule"/>
</dbReference>
<evidence type="ECO:0000259" key="12">
    <source>
        <dbReference type="PROSITE" id="PS00300"/>
    </source>
</evidence>
<dbReference type="NCBIfam" id="TIGR00064">
    <property type="entry name" value="ftsY"/>
    <property type="match status" value="1"/>
</dbReference>
<proteinExistence type="inferred from homology"/>
<comment type="subunit">
    <text evidence="10">Part of the signal recognition particle protein translocation system, which is composed of SRP and FtsY. SRP is a ribonucleoprotein composed of Ffh and a 4.5S RNA molecule.</text>
</comment>
<dbReference type="SMART" id="SM00962">
    <property type="entry name" value="SRP54"/>
    <property type="match status" value="1"/>
</dbReference>
<dbReference type="FunFam" id="1.20.120.140:FF:000002">
    <property type="entry name" value="Signal recognition particle receptor FtsY"/>
    <property type="match status" value="1"/>
</dbReference>